<dbReference type="InterPro" id="IPR045518">
    <property type="entry name" value="2EXR"/>
</dbReference>
<dbReference type="PANTHER" id="PTHR35910">
    <property type="entry name" value="2EXR DOMAIN-CONTAINING PROTEIN"/>
    <property type="match status" value="1"/>
</dbReference>
<dbReference type="Proteomes" id="UP000192596">
    <property type="component" value="Unassembled WGS sequence"/>
</dbReference>
<organism evidence="2 3">
    <name type="scientific">Cryoendolithus antarcticus</name>
    <dbReference type="NCBI Taxonomy" id="1507870"/>
    <lineage>
        <taxon>Eukaryota</taxon>
        <taxon>Fungi</taxon>
        <taxon>Dikarya</taxon>
        <taxon>Ascomycota</taxon>
        <taxon>Pezizomycotina</taxon>
        <taxon>Dothideomycetes</taxon>
        <taxon>Dothideomycetidae</taxon>
        <taxon>Cladosporiales</taxon>
        <taxon>Cladosporiaceae</taxon>
        <taxon>Cryoendolithus</taxon>
    </lineage>
</organism>
<proteinExistence type="predicted"/>
<dbReference type="InParanoid" id="A0A1V8SWX2"/>
<keyword evidence="3" id="KW-1185">Reference proteome</keyword>
<accession>A0A1V8SWX2</accession>
<sequence length="302" mass="34900">MSTSEQIFHPFLRLPLELREQIWRYCIPDRVRELDYPVPETVFSNQSLPCRLGNTSRKNTYPPLITEVCRESRKVAHETGIYLTEAADPASAEWDAATIIHEIWHDSQRESLHLNWAHEHEDDCYSRGNALEYLVRVAQCKPVSLTAEYLFESRMKVPHDLEWLNQRTNWQVVVHTIVVHSPIRPAAVTGLFGLLGDARVQIIDVGDFERVKQCLHLAETCEQGRDITISQDFTLETIWYAAERLREHVVGVYRTDLTARIRPAVMFRLCTQMCNDRTVVGARERAMRAPPVRGRGRNRGRG</sequence>
<protein>
    <recommendedName>
        <fullName evidence="1">2EXR domain-containing protein</fullName>
    </recommendedName>
</protein>
<reference evidence="3" key="1">
    <citation type="submission" date="2017-03" db="EMBL/GenBank/DDBJ databases">
        <title>Genomes of endolithic fungi from Antarctica.</title>
        <authorList>
            <person name="Coleine C."/>
            <person name="Masonjones S."/>
            <person name="Stajich J.E."/>
        </authorList>
    </citation>
    <scope>NUCLEOTIDE SEQUENCE [LARGE SCALE GENOMIC DNA]</scope>
    <source>
        <strain evidence="3">CCFEE 5527</strain>
    </source>
</reference>
<comment type="caution">
    <text evidence="2">The sequence shown here is derived from an EMBL/GenBank/DDBJ whole genome shotgun (WGS) entry which is preliminary data.</text>
</comment>
<dbReference type="EMBL" id="NAJO01000024">
    <property type="protein sequence ID" value="OQO03574.1"/>
    <property type="molecule type" value="Genomic_DNA"/>
</dbReference>
<name>A0A1V8SWX2_9PEZI</name>
<dbReference type="OrthoDB" id="3473305at2759"/>
<gene>
    <name evidence="2" type="ORF">B0A48_10238</name>
</gene>
<evidence type="ECO:0000313" key="2">
    <source>
        <dbReference type="EMBL" id="OQO03574.1"/>
    </source>
</evidence>
<dbReference type="AlphaFoldDB" id="A0A1V8SWX2"/>
<dbReference type="Pfam" id="PF20150">
    <property type="entry name" value="2EXR"/>
    <property type="match status" value="1"/>
</dbReference>
<evidence type="ECO:0000313" key="3">
    <source>
        <dbReference type="Proteomes" id="UP000192596"/>
    </source>
</evidence>
<dbReference type="PANTHER" id="PTHR35910:SF1">
    <property type="entry name" value="2EXR DOMAIN-CONTAINING PROTEIN"/>
    <property type="match status" value="1"/>
</dbReference>
<evidence type="ECO:0000259" key="1">
    <source>
        <dbReference type="Pfam" id="PF20150"/>
    </source>
</evidence>
<dbReference type="STRING" id="1507870.A0A1V8SWX2"/>
<feature type="domain" description="2EXR" evidence="1">
    <location>
        <begin position="8"/>
        <end position="81"/>
    </location>
</feature>